<dbReference type="eggNOG" id="COG0810">
    <property type="taxonomic scope" value="Bacteria"/>
</dbReference>
<feature type="transmembrane region" description="Helical" evidence="10">
    <location>
        <begin position="6"/>
        <end position="24"/>
    </location>
</feature>
<dbReference type="eggNOG" id="COG4219">
    <property type="taxonomic scope" value="Bacteria"/>
</dbReference>
<evidence type="ECO:0000256" key="1">
    <source>
        <dbReference type="ARBA" id="ARBA00004383"/>
    </source>
</evidence>
<dbReference type="NCBIfam" id="TIGR01352">
    <property type="entry name" value="tonB_Cterm"/>
    <property type="match status" value="1"/>
</dbReference>
<dbReference type="Pfam" id="PF05569">
    <property type="entry name" value="Peptidase_M56"/>
    <property type="match status" value="1"/>
</dbReference>
<evidence type="ECO:0000259" key="11">
    <source>
        <dbReference type="PROSITE" id="PS52015"/>
    </source>
</evidence>
<keyword evidence="3" id="KW-0813">Transport</keyword>
<proteinExistence type="inferred from homology"/>
<dbReference type="AlphaFoldDB" id="F3ZPR2"/>
<evidence type="ECO:0000256" key="3">
    <source>
        <dbReference type="ARBA" id="ARBA00022448"/>
    </source>
</evidence>
<evidence type="ECO:0000256" key="7">
    <source>
        <dbReference type="ARBA" id="ARBA00022927"/>
    </source>
</evidence>
<feature type="transmembrane region" description="Helical" evidence="10">
    <location>
        <begin position="269"/>
        <end position="289"/>
    </location>
</feature>
<dbReference type="Gene3D" id="3.30.1150.10">
    <property type="match status" value="1"/>
</dbReference>
<dbReference type="GO" id="GO:0031992">
    <property type="term" value="F:energy transducer activity"/>
    <property type="evidence" value="ECO:0007669"/>
    <property type="project" value="TreeGrafter"/>
</dbReference>
<evidence type="ECO:0000313" key="13">
    <source>
        <dbReference type="Proteomes" id="UP000018439"/>
    </source>
</evidence>
<dbReference type="PANTHER" id="PTHR33446:SF2">
    <property type="entry name" value="PROTEIN TONB"/>
    <property type="match status" value="1"/>
</dbReference>
<evidence type="ECO:0000313" key="12">
    <source>
        <dbReference type="EMBL" id="EGJ71649.1"/>
    </source>
</evidence>
<feature type="domain" description="TonB C-terminal" evidence="11">
    <location>
        <begin position="336"/>
        <end position="432"/>
    </location>
</feature>
<protein>
    <submittedName>
        <fullName evidence="12">TonB family protein</fullName>
    </submittedName>
</protein>
<evidence type="ECO:0000256" key="2">
    <source>
        <dbReference type="ARBA" id="ARBA00006555"/>
    </source>
</evidence>
<gene>
    <name evidence="12" type="ORF">Bcop_1454</name>
</gene>
<dbReference type="FunFam" id="3.30.1150.10:FF:000002">
    <property type="entry name" value="Energy transducer TonB"/>
    <property type="match status" value="1"/>
</dbReference>
<dbReference type="InterPro" id="IPR006260">
    <property type="entry name" value="TonB/TolA_C"/>
</dbReference>
<evidence type="ECO:0000256" key="4">
    <source>
        <dbReference type="ARBA" id="ARBA00022475"/>
    </source>
</evidence>
<dbReference type="PROSITE" id="PS52015">
    <property type="entry name" value="TONB_CTD"/>
    <property type="match status" value="1"/>
</dbReference>
<dbReference type="GO" id="GO:0098797">
    <property type="term" value="C:plasma membrane protein complex"/>
    <property type="evidence" value="ECO:0007669"/>
    <property type="project" value="TreeGrafter"/>
</dbReference>
<keyword evidence="6 10" id="KW-0812">Transmembrane</keyword>
<keyword evidence="7" id="KW-0653">Protein transport</keyword>
<dbReference type="SUPFAM" id="SSF74653">
    <property type="entry name" value="TolA/TonB C-terminal domain"/>
    <property type="match status" value="1"/>
</dbReference>
<keyword evidence="8 10" id="KW-1133">Transmembrane helix</keyword>
<feature type="transmembrane region" description="Helical" evidence="10">
    <location>
        <begin position="36"/>
        <end position="53"/>
    </location>
</feature>
<dbReference type="CDD" id="cd07341">
    <property type="entry name" value="M56_BlaR1_MecR1_like"/>
    <property type="match status" value="1"/>
</dbReference>
<dbReference type="GO" id="GO:0015031">
    <property type="term" value="P:protein transport"/>
    <property type="evidence" value="ECO:0007669"/>
    <property type="project" value="UniProtKB-KW"/>
</dbReference>
<dbReference type="GO" id="GO:0055085">
    <property type="term" value="P:transmembrane transport"/>
    <property type="evidence" value="ECO:0007669"/>
    <property type="project" value="InterPro"/>
</dbReference>
<evidence type="ECO:0000256" key="10">
    <source>
        <dbReference type="SAM" id="Phobius"/>
    </source>
</evidence>
<evidence type="ECO:0000256" key="8">
    <source>
        <dbReference type="ARBA" id="ARBA00022989"/>
    </source>
</evidence>
<dbReference type="InterPro" id="IPR008756">
    <property type="entry name" value="Peptidase_M56"/>
</dbReference>
<evidence type="ECO:0000256" key="9">
    <source>
        <dbReference type="ARBA" id="ARBA00023136"/>
    </source>
</evidence>
<accession>F3ZPR2</accession>
<dbReference type="InterPro" id="IPR051045">
    <property type="entry name" value="TonB-dependent_transducer"/>
</dbReference>
<reference evidence="12 13" key="1">
    <citation type="journal article" date="2011" name="Stand. Genomic Sci.">
        <title>Non-contiguous finished genome sequence of Bacteroides coprosuis type strain (PC139).</title>
        <authorList>
            <person name="Land M."/>
            <person name="Held B."/>
            <person name="Gronow S."/>
            <person name="Abt B."/>
            <person name="Lucas S."/>
            <person name="Del Rio T.G."/>
            <person name="Nolan M."/>
            <person name="Tice H."/>
            <person name="Cheng J.F."/>
            <person name="Pitluck S."/>
            <person name="Liolios K."/>
            <person name="Pagani I."/>
            <person name="Ivanova N."/>
            <person name="Mavromatis K."/>
            <person name="Mikhailova N."/>
            <person name="Pati A."/>
            <person name="Tapia R."/>
            <person name="Han C."/>
            <person name="Goodwin L."/>
            <person name="Chen A."/>
            <person name="Palaniappan K."/>
            <person name="Hauser L."/>
            <person name="Brambilla E.M."/>
            <person name="Rohde M."/>
            <person name="Goker M."/>
            <person name="Detter J.C."/>
            <person name="Woyke T."/>
            <person name="Bristow J."/>
            <person name="Eisen J.A."/>
            <person name="Markowitz V."/>
            <person name="Hugenholtz P."/>
            <person name="Kyrpides N.C."/>
            <person name="Klenk H.P."/>
            <person name="Lapidus A."/>
        </authorList>
    </citation>
    <scope>NUCLEOTIDE SEQUENCE</scope>
    <source>
        <strain evidence="12 13">DSM 18011</strain>
    </source>
</reference>
<keyword evidence="9 10" id="KW-0472">Membrane</keyword>
<sequence>MTILTYLFQSSICLGIFYVFYKWLFSKETFYTLNRAILWSMLILSFTLPLIPWDSFFTISGMVQSSLFNEVVYSIRLDELIISAEQTTSINWLDWLVGVYLLGLTFILLRLGVGWLGLSKFIKQGKKRVQTDGTKLITHTESTQGPFSWMSYIVLSEDDLANCGEEILMHEKAHIHYMHSWDMLILNLILMVQWFNPAAWLFKRELEIVHEYQADAFVLKHGINAQKYQLLLIKKSVGDYMFNLANSFNHSHLTKRINMMLQKESSKWAKLKLISLLPLGFLLILGIGINSSCTEASALRDSSDVQADTKELPQVTPSSQKGEVFVVVEVMPEYPGGLENLITFLGENIQYPADAQKNSIQGRVIVEFIVNTDGSVTEPRIVRGVDSALDKEALRVISLMPKWKPGMQGGEKVRVKFTVPVSFRLKDKEKVPAK</sequence>
<dbReference type="HOGENOM" id="CLU_013798_3_1_10"/>
<feature type="transmembrane region" description="Helical" evidence="10">
    <location>
        <begin position="95"/>
        <end position="118"/>
    </location>
</feature>
<keyword evidence="4" id="KW-1003">Cell membrane</keyword>
<keyword evidence="5" id="KW-0997">Cell inner membrane</keyword>
<evidence type="ECO:0000256" key="5">
    <source>
        <dbReference type="ARBA" id="ARBA00022519"/>
    </source>
</evidence>
<organism evidence="12 13">
    <name type="scientific">Bacteroides coprosuis DSM 18011</name>
    <dbReference type="NCBI Taxonomy" id="679937"/>
    <lineage>
        <taxon>Bacteria</taxon>
        <taxon>Pseudomonadati</taxon>
        <taxon>Bacteroidota</taxon>
        <taxon>Bacteroidia</taxon>
        <taxon>Bacteroidales</taxon>
        <taxon>Bacteroidaceae</taxon>
        <taxon>Bacteroides</taxon>
    </lineage>
</organism>
<keyword evidence="13" id="KW-1185">Reference proteome</keyword>
<name>F3ZPR2_9BACE</name>
<dbReference type="STRING" id="679937.Bcop_1454"/>
<evidence type="ECO:0000256" key="6">
    <source>
        <dbReference type="ARBA" id="ARBA00022692"/>
    </source>
</evidence>
<dbReference type="InterPro" id="IPR037682">
    <property type="entry name" value="TonB_C"/>
</dbReference>
<dbReference type="EMBL" id="CM001167">
    <property type="protein sequence ID" value="EGJ71649.1"/>
    <property type="molecule type" value="Genomic_DNA"/>
</dbReference>
<dbReference type="Pfam" id="PF03544">
    <property type="entry name" value="TonB_C"/>
    <property type="match status" value="1"/>
</dbReference>
<comment type="subcellular location">
    <subcellularLocation>
        <location evidence="1">Cell inner membrane</location>
        <topology evidence="1">Single-pass membrane protein</topology>
        <orientation evidence="1">Periplasmic side</orientation>
    </subcellularLocation>
</comment>
<dbReference type="PANTHER" id="PTHR33446">
    <property type="entry name" value="PROTEIN TONB-RELATED"/>
    <property type="match status" value="1"/>
</dbReference>
<comment type="similarity">
    <text evidence="2">Belongs to the TonB family.</text>
</comment>
<dbReference type="Proteomes" id="UP000018439">
    <property type="component" value="Chromosome"/>
</dbReference>